<gene>
    <name evidence="1" type="ORF">BN970_02465</name>
</gene>
<sequence>MSHSDGPSGVDQLLDRALLAASEGDRATAKLLAGQVLAVDRNNTDARTFWPRPPNTVRSDA</sequence>
<evidence type="ECO:0000313" key="1">
    <source>
        <dbReference type="EMBL" id="CQD12074.1"/>
    </source>
</evidence>
<reference evidence="1 2" key="1">
    <citation type="submission" date="2015-03" db="EMBL/GenBank/DDBJ databases">
        <authorList>
            <person name="Murphy D."/>
        </authorList>
    </citation>
    <scope>NUCLEOTIDE SEQUENCE [LARGE SCALE GENOMIC DNA]</scope>
    <source>
        <strain evidence="1 2">D16</strain>
    </source>
</reference>
<accession>A0A0U1DD22</accession>
<organism evidence="1 2">
    <name type="scientific">Mycolicibacterium conceptionense</name>
    <dbReference type="NCBI Taxonomy" id="451644"/>
    <lineage>
        <taxon>Bacteria</taxon>
        <taxon>Bacillati</taxon>
        <taxon>Actinomycetota</taxon>
        <taxon>Actinomycetes</taxon>
        <taxon>Mycobacteriales</taxon>
        <taxon>Mycobacteriaceae</taxon>
        <taxon>Mycolicibacterium</taxon>
    </lineage>
</organism>
<dbReference type="AlphaFoldDB" id="A0A0U1DD22"/>
<protein>
    <submittedName>
        <fullName evidence="1">Uncharacterized protein</fullName>
    </submittedName>
</protein>
<dbReference type="EMBL" id="CTEF01000001">
    <property type="protein sequence ID" value="CQD12074.1"/>
    <property type="molecule type" value="Genomic_DNA"/>
</dbReference>
<name>A0A0U1DD22_9MYCO</name>
<evidence type="ECO:0000313" key="2">
    <source>
        <dbReference type="Proteomes" id="UP000182227"/>
    </source>
</evidence>
<proteinExistence type="predicted"/>
<dbReference type="Proteomes" id="UP000182227">
    <property type="component" value="Unassembled WGS sequence"/>
</dbReference>